<evidence type="ECO:0000313" key="3">
    <source>
        <dbReference type="Ensembl" id="ENSCMIP00000002481.1"/>
    </source>
</evidence>
<dbReference type="PANTHER" id="PTHR16322">
    <property type="entry name" value="PHOSPHOPROTEIN ASSOCIATED WITH GLYCOSPHINGOLIPID-ENRICHED MICRODOMAINS 1"/>
    <property type="match status" value="1"/>
</dbReference>
<dbReference type="GeneID" id="103180753"/>
<keyword evidence="2" id="KW-0472">Membrane</keyword>
<keyword evidence="2" id="KW-0812">Transmembrane</keyword>
<name>A0A4W3GGF3_CALMI</name>
<feature type="region of interest" description="Disordered" evidence="1">
    <location>
        <begin position="50"/>
        <end position="72"/>
    </location>
</feature>
<keyword evidence="4" id="KW-1185">Reference proteome</keyword>
<feature type="compositionally biased region" description="Basic and acidic residues" evidence="1">
    <location>
        <begin position="407"/>
        <end position="416"/>
    </location>
</feature>
<feature type="region of interest" description="Disordered" evidence="1">
    <location>
        <begin position="237"/>
        <end position="416"/>
    </location>
</feature>
<feature type="compositionally biased region" description="Polar residues" evidence="1">
    <location>
        <begin position="142"/>
        <end position="157"/>
    </location>
</feature>
<dbReference type="OrthoDB" id="9874312at2759"/>
<feature type="transmembrane region" description="Helical" evidence="2">
    <location>
        <begin position="20"/>
        <end position="41"/>
    </location>
</feature>
<proteinExistence type="predicted"/>
<dbReference type="RefSeq" id="XP_007894976.1">
    <property type="nucleotide sequence ID" value="XM_007896785.2"/>
</dbReference>
<feature type="compositionally biased region" description="Polar residues" evidence="1">
    <location>
        <begin position="296"/>
        <end position="309"/>
    </location>
</feature>
<dbReference type="KEGG" id="cmk:103180753"/>
<dbReference type="AlphaFoldDB" id="A0A4W3GGF3"/>
<feature type="region of interest" description="Disordered" evidence="1">
    <location>
        <begin position="84"/>
        <end position="163"/>
    </location>
</feature>
<reference evidence="4" key="3">
    <citation type="journal article" date="2014" name="Nature">
        <title>Elephant shark genome provides unique insights into gnathostome evolution.</title>
        <authorList>
            <consortium name="International Elephant Shark Genome Sequencing Consortium"/>
            <person name="Venkatesh B."/>
            <person name="Lee A.P."/>
            <person name="Ravi V."/>
            <person name="Maurya A.K."/>
            <person name="Lian M.M."/>
            <person name="Swann J.B."/>
            <person name="Ohta Y."/>
            <person name="Flajnik M.F."/>
            <person name="Sutoh Y."/>
            <person name="Kasahara M."/>
            <person name="Hoon S."/>
            <person name="Gangu V."/>
            <person name="Roy S.W."/>
            <person name="Irimia M."/>
            <person name="Korzh V."/>
            <person name="Kondrychyn I."/>
            <person name="Lim Z.W."/>
            <person name="Tay B.H."/>
            <person name="Tohari S."/>
            <person name="Kong K.W."/>
            <person name="Ho S."/>
            <person name="Lorente-Galdos B."/>
            <person name="Quilez J."/>
            <person name="Marques-Bonet T."/>
            <person name="Raney B.J."/>
            <person name="Ingham P.W."/>
            <person name="Tay A."/>
            <person name="Hillier L.W."/>
            <person name="Minx P."/>
            <person name="Boehm T."/>
            <person name="Wilson R.K."/>
            <person name="Brenner S."/>
            <person name="Warren W.C."/>
        </authorList>
    </citation>
    <scope>NUCLEOTIDE SEQUENCE [LARGE SCALE GENOMIC DNA]</scope>
</reference>
<sequence>MAPITDGLVTGILDSGQHQMILWGVLTVASAFLFLSLLTFLCSSCDRQMKSPEQNGDDENLMSVPSEKETQSYSVTSFGTDLPANSCQNGTLTNGDVLSGDSATTDVQPSGDELPPDVANQQDASSRSSKCPQTRELPQIPGNGSVQNTESTQTPKGETTRGACETYEVLKDSTSQDNIIEDSLYETVKELKGERGTVEESACVAPEINSQSANASAVVLTQDQNAELADGTQTVEYATVDKQNKNRQSSSAERVLNSQQQAEEDPPPLPTKDLGENDCTNNDQERADAEIAAMYSTVSKPVQSWNQADGDQEGGYASIDEMRSRRPTSTSSDLYASVADFERESGAADRNEAVDVMKEETDPGYEAVGKLKADMPEQDKPAEEQSTGRVQGENDYESISELQQRQNADKSDKSED</sequence>
<feature type="compositionally biased region" description="Basic and acidic residues" evidence="1">
    <location>
        <begin position="369"/>
        <end position="383"/>
    </location>
</feature>
<dbReference type="CTD" id="55824"/>
<evidence type="ECO:0000256" key="1">
    <source>
        <dbReference type="SAM" id="MobiDB-lite"/>
    </source>
</evidence>
<accession>A0A4W3GGF3</accession>
<dbReference type="GO" id="GO:0005886">
    <property type="term" value="C:plasma membrane"/>
    <property type="evidence" value="ECO:0007669"/>
    <property type="project" value="InterPro"/>
</dbReference>
<dbReference type="GeneTree" id="ENSGT00390000002061"/>
<dbReference type="InParanoid" id="A0A4W3GGF3"/>
<feature type="compositionally biased region" description="Polar residues" evidence="1">
    <location>
        <begin position="246"/>
        <end position="261"/>
    </location>
</feature>
<gene>
    <name evidence="3" type="primary">pag1</name>
</gene>
<feature type="compositionally biased region" description="Polar residues" evidence="1">
    <location>
        <begin position="119"/>
        <end position="132"/>
    </location>
</feature>
<dbReference type="GO" id="GO:0045121">
    <property type="term" value="C:membrane raft"/>
    <property type="evidence" value="ECO:0007669"/>
    <property type="project" value="InterPro"/>
</dbReference>
<reference evidence="4" key="2">
    <citation type="journal article" date="2007" name="PLoS Biol.">
        <title>Survey sequencing and comparative analysis of the elephant shark (Callorhinchus milii) genome.</title>
        <authorList>
            <person name="Venkatesh B."/>
            <person name="Kirkness E.F."/>
            <person name="Loh Y.H."/>
            <person name="Halpern A.L."/>
            <person name="Lee A.P."/>
            <person name="Johnson J."/>
            <person name="Dandona N."/>
            <person name="Viswanathan L.D."/>
            <person name="Tay A."/>
            <person name="Venter J.C."/>
            <person name="Strausberg R.L."/>
            <person name="Brenner S."/>
        </authorList>
    </citation>
    <scope>NUCLEOTIDE SEQUENCE [LARGE SCALE GENOMIC DNA]</scope>
</reference>
<organism evidence="3 4">
    <name type="scientific">Callorhinchus milii</name>
    <name type="common">Ghost shark</name>
    <dbReference type="NCBI Taxonomy" id="7868"/>
    <lineage>
        <taxon>Eukaryota</taxon>
        <taxon>Metazoa</taxon>
        <taxon>Chordata</taxon>
        <taxon>Craniata</taxon>
        <taxon>Vertebrata</taxon>
        <taxon>Chondrichthyes</taxon>
        <taxon>Holocephali</taxon>
        <taxon>Chimaeriformes</taxon>
        <taxon>Callorhinchidae</taxon>
        <taxon>Callorhinchus</taxon>
    </lineage>
</organism>
<dbReference type="PANTHER" id="PTHR16322:SF0">
    <property type="entry name" value="PHOSPHOPROTEIN ASSOCIATED WITH GLYCOSPHINGOLIPID-ENRICHED MICRODOMAINS 1"/>
    <property type="match status" value="1"/>
</dbReference>
<evidence type="ECO:0000313" key="4">
    <source>
        <dbReference type="Proteomes" id="UP000314986"/>
    </source>
</evidence>
<evidence type="ECO:0000256" key="2">
    <source>
        <dbReference type="SAM" id="Phobius"/>
    </source>
</evidence>
<dbReference type="Ensembl" id="ENSCMIT00000002568.1">
    <property type="protein sequence ID" value="ENSCMIP00000002481.1"/>
    <property type="gene ID" value="ENSCMIG00000001468.1"/>
</dbReference>
<reference evidence="4" key="1">
    <citation type="journal article" date="2006" name="Science">
        <title>Ancient noncoding elements conserved in the human genome.</title>
        <authorList>
            <person name="Venkatesh B."/>
            <person name="Kirkness E.F."/>
            <person name="Loh Y.H."/>
            <person name="Halpern A.L."/>
            <person name="Lee A.P."/>
            <person name="Johnson J."/>
            <person name="Dandona N."/>
            <person name="Viswanathan L.D."/>
            <person name="Tay A."/>
            <person name="Venter J.C."/>
            <person name="Strausberg R.L."/>
            <person name="Brenner S."/>
        </authorList>
    </citation>
    <scope>NUCLEOTIDE SEQUENCE [LARGE SCALE GENOMIC DNA]</scope>
</reference>
<feature type="compositionally biased region" description="Polar residues" evidence="1">
    <location>
        <begin position="84"/>
        <end position="108"/>
    </location>
</feature>
<reference evidence="3" key="5">
    <citation type="submission" date="2025-09" db="UniProtKB">
        <authorList>
            <consortium name="Ensembl"/>
        </authorList>
    </citation>
    <scope>IDENTIFICATION</scope>
</reference>
<dbReference type="STRING" id="7868.ENSCMIP00000002481"/>
<dbReference type="InterPro" id="IPR032748">
    <property type="entry name" value="PAG"/>
</dbReference>
<keyword evidence="2" id="KW-1133">Transmembrane helix</keyword>
<protein>
    <submittedName>
        <fullName evidence="3">Phosphoprotein membrane anchor with glycosphingolipid microdomains 1</fullName>
    </submittedName>
</protein>
<dbReference type="GO" id="GO:0035556">
    <property type="term" value="P:intracellular signal transduction"/>
    <property type="evidence" value="ECO:0007669"/>
    <property type="project" value="InterPro"/>
</dbReference>
<feature type="compositionally biased region" description="Basic and acidic residues" evidence="1">
    <location>
        <begin position="340"/>
        <end position="361"/>
    </location>
</feature>
<dbReference type="GO" id="GO:0050868">
    <property type="term" value="P:negative regulation of T cell activation"/>
    <property type="evidence" value="ECO:0007669"/>
    <property type="project" value="InterPro"/>
</dbReference>
<dbReference type="Proteomes" id="UP000314986">
    <property type="component" value="Unassembled WGS sequence"/>
</dbReference>
<dbReference type="Pfam" id="PF15347">
    <property type="entry name" value="PAG"/>
    <property type="match status" value="1"/>
</dbReference>
<dbReference type="OMA" id="QCRDITR"/>
<reference evidence="3" key="4">
    <citation type="submission" date="2025-08" db="UniProtKB">
        <authorList>
            <consortium name="Ensembl"/>
        </authorList>
    </citation>
    <scope>IDENTIFICATION</scope>
</reference>